<dbReference type="AlphaFoldDB" id="A0A369LAX0"/>
<dbReference type="PANTHER" id="PTHR43777:SF1">
    <property type="entry name" value="MOLYBDENUM COFACTOR CYTIDYLYLTRANSFERASE"/>
    <property type="match status" value="1"/>
</dbReference>
<dbReference type="InterPro" id="IPR025877">
    <property type="entry name" value="MobA-like_NTP_Trfase"/>
</dbReference>
<dbReference type="PANTHER" id="PTHR43777">
    <property type="entry name" value="MOLYBDENUM COFACTOR CYTIDYLYLTRANSFERASE"/>
    <property type="match status" value="1"/>
</dbReference>
<dbReference type="STRING" id="1034345.GCA_000236865_01092"/>
<dbReference type="GO" id="GO:0016779">
    <property type="term" value="F:nucleotidyltransferase activity"/>
    <property type="evidence" value="ECO:0007669"/>
    <property type="project" value="UniProtKB-ARBA"/>
</dbReference>
<keyword evidence="3" id="KW-1185">Reference proteome</keyword>
<dbReference type="OrthoDB" id="9800709at2"/>
<dbReference type="SUPFAM" id="SSF53448">
    <property type="entry name" value="Nucleotide-diphospho-sugar transferases"/>
    <property type="match status" value="1"/>
</dbReference>
<dbReference type="InterPro" id="IPR029044">
    <property type="entry name" value="Nucleotide-diphossugar_trans"/>
</dbReference>
<proteinExistence type="predicted"/>
<evidence type="ECO:0000313" key="2">
    <source>
        <dbReference type="EMBL" id="RDB56783.1"/>
    </source>
</evidence>
<sequence length="213" mass="22742">MTNPVETPNAVHGCIIMASGLSTRFGSNKLMADLDGAPLIAHATSACDGLFAKRVAVTRHKDVAKLCCTLGVEAIMHDEPLRSDTVRLGMQAMDGCDTATFIQADQPLISANTLAALLRGAEAHPEFIWRVGFQGTQGAPVLFPAWAFDELRALPPGKGGGFVAKAHAQRVRCMEAASEWELFDVDTVQDLEVLQAHMKQCRDASIGGNDVIG</sequence>
<protein>
    <submittedName>
        <fullName evidence="2">Nucleotidyltransferase family protein</fullName>
    </submittedName>
</protein>
<comment type="caution">
    <text evidence="2">The sequence shown here is derived from an EMBL/GenBank/DDBJ whole genome shotgun (WGS) entry which is preliminary data.</text>
</comment>
<dbReference type="CDD" id="cd04182">
    <property type="entry name" value="GT_2_like_f"/>
    <property type="match status" value="1"/>
</dbReference>
<organism evidence="2 3">
    <name type="scientific">Senegalimassilia anaerobia</name>
    <dbReference type="NCBI Taxonomy" id="1473216"/>
    <lineage>
        <taxon>Bacteria</taxon>
        <taxon>Bacillati</taxon>
        <taxon>Actinomycetota</taxon>
        <taxon>Coriobacteriia</taxon>
        <taxon>Coriobacteriales</taxon>
        <taxon>Coriobacteriaceae</taxon>
        <taxon>Senegalimassilia</taxon>
    </lineage>
</organism>
<evidence type="ECO:0000313" key="3">
    <source>
        <dbReference type="Proteomes" id="UP000253792"/>
    </source>
</evidence>
<accession>A0A369LAX0</accession>
<feature type="domain" description="MobA-like NTP transferase" evidence="1">
    <location>
        <begin position="14"/>
        <end position="167"/>
    </location>
</feature>
<name>A0A369LAX0_9ACTN</name>
<gene>
    <name evidence="2" type="ORF">C1880_03210</name>
</gene>
<evidence type="ECO:0000259" key="1">
    <source>
        <dbReference type="Pfam" id="PF12804"/>
    </source>
</evidence>
<dbReference type="Pfam" id="PF12804">
    <property type="entry name" value="NTP_transf_3"/>
    <property type="match status" value="1"/>
</dbReference>
<dbReference type="EMBL" id="PPTP01000002">
    <property type="protein sequence ID" value="RDB56783.1"/>
    <property type="molecule type" value="Genomic_DNA"/>
</dbReference>
<dbReference type="RefSeq" id="WP_114620261.1">
    <property type="nucleotide sequence ID" value="NZ_CAJKON010000034.1"/>
</dbReference>
<reference evidence="2 3" key="1">
    <citation type="journal article" date="2018" name="Elife">
        <title>Discovery and characterization of a prevalent human gut bacterial enzyme sufficient for the inactivation of a family of plant toxins.</title>
        <authorList>
            <person name="Koppel N."/>
            <person name="Bisanz J.E."/>
            <person name="Pandelia M.E."/>
            <person name="Turnbaugh P.J."/>
            <person name="Balskus E.P."/>
        </authorList>
    </citation>
    <scope>NUCLEOTIDE SEQUENCE [LARGE SCALE GENOMIC DNA]</scope>
    <source>
        <strain evidence="3">anaerobia AP69FAA</strain>
    </source>
</reference>
<dbReference type="Gene3D" id="3.90.550.10">
    <property type="entry name" value="Spore Coat Polysaccharide Biosynthesis Protein SpsA, Chain A"/>
    <property type="match status" value="1"/>
</dbReference>
<keyword evidence="2" id="KW-0808">Transferase</keyword>
<dbReference type="Proteomes" id="UP000253792">
    <property type="component" value="Unassembled WGS sequence"/>
</dbReference>